<dbReference type="HOGENOM" id="CLU_1537818_0_0_10"/>
<dbReference type="EMBL" id="FQ859183">
    <property type="protein sequence ID" value="CCB68373.1"/>
    <property type="molecule type" value="Genomic_DNA"/>
</dbReference>
<accession>G2Z6K3</accession>
<dbReference type="RefSeq" id="WP_014082853.1">
    <property type="nucleotide sequence ID" value="NC_016001.1"/>
</dbReference>
<proteinExistence type="predicted"/>
<reference evidence="1 2" key="1">
    <citation type="journal article" date="2011" name="Appl. Environ. Microbiol.">
        <title>Complete genome sequence of the fish pathogen Flavobacterium branchiophilum.</title>
        <authorList>
            <consortium name="1:IP"/>
            <consortium name="Microbial Evolutionary Genomics,F-75015 Paris"/>
            <consortium name="France 2:CNRS"/>
            <consortium name="URA2171"/>
            <consortium name="F-75015 Paris,France 3:Unite de Virologie et Immunologie Mol."/>
            <consortium name="INRA,78352 Jouy en Josas Cedex"/>
            <consortium name="France. 4:Unite de Mathemathique"/>
            <consortium name="Informatique et Genome,INRA"/>
            <consortium name="78352 Jouy en Josas Cedex"/>
            <consortium name="France. 5:CEA/Genoscope"/>
            <consortium name="Evry"/>
            <consortium name="France"/>
            <person name="Touchon M."/>
            <person name="Barbier P."/>
            <person name="Bernardet J.F."/>
            <person name="Loux V."/>
            <person name="Vacherie B."/>
            <person name="Barbe V."/>
            <person name="Rocha E.P."/>
            <person name="Duchaud E."/>
        </authorList>
    </citation>
    <scope>NUCLEOTIDE SEQUENCE [LARGE SCALE GENOMIC DNA]</scope>
    <source>
        <strain evidence="1 2">FL-15</strain>
    </source>
</reference>
<gene>
    <name evidence="1" type="ordered locus">FBFL15_0233</name>
</gene>
<evidence type="ECO:0008006" key="3">
    <source>
        <dbReference type="Google" id="ProtNLM"/>
    </source>
</evidence>
<dbReference type="KEGG" id="fbr:FBFL15_0233"/>
<protein>
    <recommendedName>
        <fullName evidence="3">SMI1/KNR4 family protein</fullName>
    </recommendedName>
</protein>
<sequence>MKNNINLFFEKTKKIIKIFENDNTLDELSKKELIHSFYFKRKNTKYQYDKSIFVELVLNYKTSNFSIFFINIYNEEDFKEDTKYLYIGNDGSSDGNLCLDKETGVVLIFDYINNYIIRRCYNYIDDFIFKLLDSYIFFLSNNETNAINNIDSFLIENIDLEYREYFKFLILNCY</sequence>
<evidence type="ECO:0000313" key="2">
    <source>
        <dbReference type="Proteomes" id="UP000009186"/>
    </source>
</evidence>
<name>G2Z6K3_FLABF</name>
<dbReference type="AlphaFoldDB" id="G2Z6K3"/>
<evidence type="ECO:0000313" key="1">
    <source>
        <dbReference type="EMBL" id="CCB68373.1"/>
    </source>
</evidence>
<organism evidence="1 2">
    <name type="scientific">Flavobacterium branchiophilum (strain FL-15)</name>
    <dbReference type="NCBI Taxonomy" id="1034807"/>
    <lineage>
        <taxon>Bacteria</taxon>
        <taxon>Pseudomonadati</taxon>
        <taxon>Bacteroidota</taxon>
        <taxon>Flavobacteriia</taxon>
        <taxon>Flavobacteriales</taxon>
        <taxon>Flavobacteriaceae</taxon>
        <taxon>Flavobacterium</taxon>
    </lineage>
</organism>
<keyword evidence="2" id="KW-1185">Reference proteome</keyword>
<dbReference type="Proteomes" id="UP000009186">
    <property type="component" value="Chromosome"/>
</dbReference>